<dbReference type="Gene3D" id="3.40.640.10">
    <property type="entry name" value="Type I PLP-dependent aspartate aminotransferase-like (Major domain)"/>
    <property type="match status" value="1"/>
</dbReference>
<dbReference type="SMART" id="SM00345">
    <property type="entry name" value="HTH_GNTR"/>
    <property type="match status" value="1"/>
</dbReference>
<dbReference type="EMBL" id="FQUT01000009">
    <property type="protein sequence ID" value="SHF99457.1"/>
    <property type="molecule type" value="Genomic_DNA"/>
</dbReference>
<dbReference type="RefSeq" id="WP_072959753.1">
    <property type="nucleotide sequence ID" value="NZ_FQUT01000009.1"/>
</dbReference>
<dbReference type="OrthoDB" id="594134at2"/>
<dbReference type="PROSITE" id="PS50949">
    <property type="entry name" value="HTH_GNTR"/>
    <property type="match status" value="1"/>
</dbReference>
<keyword evidence="5" id="KW-0804">Transcription</keyword>
<dbReference type="CDD" id="cd00609">
    <property type="entry name" value="AAT_like"/>
    <property type="match status" value="1"/>
</dbReference>
<dbReference type="InterPro" id="IPR036390">
    <property type="entry name" value="WH_DNA-bd_sf"/>
</dbReference>
<dbReference type="CDD" id="cd07377">
    <property type="entry name" value="WHTH_GntR"/>
    <property type="match status" value="1"/>
</dbReference>
<proteinExistence type="inferred from homology"/>
<dbReference type="GO" id="GO:0003677">
    <property type="term" value="F:DNA binding"/>
    <property type="evidence" value="ECO:0007669"/>
    <property type="project" value="UniProtKB-KW"/>
</dbReference>
<dbReference type="InterPro" id="IPR015421">
    <property type="entry name" value="PyrdxlP-dep_Trfase_major"/>
</dbReference>
<comment type="similarity">
    <text evidence="1">In the C-terminal section; belongs to the class-I pyridoxal-phosphate-dependent aminotransferase family.</text>
</comment>
<dbReference type="STRING" id="1416778.SAMN05443633_10928"/>
<dbReference type="SUPFAM" id="SSF53383">
    <property type="entry name" value="PLP-dependent transferases"/>
    <property type="match status" value="1"/>
</dbReference>
<dbReference type="InterPro" id="IPR000524">
    <property type="entry name" value="Tscrpt_reg_HTH_GntR"/>
</dbReference>
<evidence type="ECO:0000256" key="4">
    <source>
        <dbReference type="ARBA" id="ARBA00023125"/>
    </source>
</evidence>
<dbReference type="Pfam" id="PF00155">
    <property type="entry name" value="Aminotran_1_2"/>
    <property type="match status" value="1"/>
</dbReference>
<dbReference type="InterPro" id="IPR051446">
    <property type="entry name" value="HTH_trans_reg/aminotransferase"/>
</dbReference>
<dbReference type="PANTHER" id="PTHR46577">
    <property type="entry name" value="HTH-TYPE TRANSCRIPTIONAL REGULATORY PROTEIN GABR"/>
    <property type="match status" value="1"/>
</dbReference>
<dbReference type="Gene3D" id="1.10.10.10">
    <property type="entry name" value="Winged helix-like DNA-binding domain superfamily/Winged helix DNA-binding domain"/>
    <property type="match status" value="1"/>
</dbReference>
<feature type="domain" description="HTH gntR-type" evidence="6">
    <location>
        <begin position="16"/>
        <end position="84"/>
    </location>
</feature>
<dbReference type="GO" id="GO:0003700">
    <property type="term" value="F:DNA-binding transcription factor activity"/>
    <property type="evidence" value="ECO:0007669"/>
    <property type="project" value="InterPro"/>
</dbReference>
<evidence type="ECO:0000256" key="1">
    <source>
        <dbReference type="ARBA" id="ARBA00005384"/>
    </source>
</evidence>
<evidence type="ECO:0000256" key="2">
    <source>
        <dbReference type="ARBA" id="ARBA00022898"/>
    </source>
</evidence>
<evidence type="ECO:0000256" key="3">
    <source>
        <dbReference type="ARBA" id="ARBA00023015"/>
    </source>
</evidence>
<dbReference type="PANTHER" id="PTHR46577:SF1">
    <property type="entry name" value="HTH-TYPE TRANSCRIPTIONAL REGULATORY PROTEIN GABR"/>
    <property type="match status" value="1"/>
</dbReference>
<evidence type="ECO:0000259" key="6">
    <source>
        <dbReference type="PROSITE" id="PS50949"/>
    </source>
</evidence>
<reference evidence="8" key="1">
    <citation type="submission" date="2016-11" db="EMBL/GenBank/DDBJ databases">
        <authorList>
            <person name="Varghese N."/>
            <person name="Submissions S."/>
        </authorList>
    </citation>
    <scope>NUCLEOTIDE SEQUENCE [LARGE SCALE GENOMIC DNA]</scope>
    <source>
        <strain evidence="8">DSM 27619</strain>
    </source>
</reference>
<dbReference type="InterPro" id="IPR036388">
    <property type="entry name" value="WH-like_DNA-bd_sf"/>
</dbReference>
<dbReference type="AlphaFoldDB" id="A0A1M5G6P7"/>
<dbReference type="Pfam" id="PF00392">
    <property type="entry name" value="GntR"/>
    <property type="match status" value="1"/>
</dbReference>
<keyword evidence="4" id="KW-0238">DNA-binding</keyword>
<accession>A0A1M5G6P7</accession>
<evidence type="ECO:0000256" key="5">
    <source>
        <dbReference type="ARBA" id="ARBA00023163"/>
    </source>
</evidence>
<keyword evidence="3" id="KW-0805">Transcription regulation</keyword>
<dbReference type="Proteomes" id="UP000184518">
    <property type="component" value="Unassembled WGS sequence"/>
</dbReference>
<sequence>MLPYKNLIIIKDKSQIPVYKQIAVQFIGLIQEGKLPPGALLPSTRSLAFDLQLHRKTITAAYEVLVSEDWIDNLPRKGYIVSKDLPLVRPKTFRQNRSNSFSGKGVPNFQKLNPVLPHHFKENKGQIIIDDGFPDISLLQAGVISKQFQKSLDYFTYRASLRKPVTEHYNLQTSLCNYLKQTRGFDIETENVFVTRGAQMAIYIAASLIIRPGDKVIVSDPSYFIANAVFEKLGAQLIPVPVDEEGMCTDMIEEILKKNDIRMMYVIPHHHHPTTVTMSVERRKHLLHLINQYDIAVIEDDYDYDFQFKYDPYLPLASDDHGGKIIYIGSLTKVLGTPFRLGYMISTTEFLEEANKMRRMIDIRGDVIIEEAAANLINNGDLTRHIQRSNKIYAQRCDFLSKLLFKELNDSITFTKPSGGMAIWVKFNPEYSLEKIVNKAEKSGLLFYGSVYAKGEKPLNAFRFGFASLPEDELSTAVEILKNSIN</sequence>
<gene>
    <name evidence="7" type="ORF">SAMN05443633_10928</name>
</gene>
<keyword evidence="8" id="KW-1185">Reference proteome</keyword>
<dbReference type="InterPro" id="IPR004839">
    <property type="entry name" value="Aminotransferase_I/II_large"/>
</dbReference>
<dbReference type="InterPro" id="IPR015424">
    <property type="entry name" value="PyrdxlP-dep_Trfase"/>
</dbReference>
<dbReference type="SUPFAM" id="SSF46785">
    <property type="entry name" value="Winged helix' DNA-binding domain"/>
    <property type="match status" value="1"/>
</dbReference>
<dbReference type="GO" id="GO:0030170">
    <property type="term" value="F:pyridoxal phosphate binding"/>
    <property type="evidence" value="ECO:0007669"/>
    <property type="project" value="InterPro"/>
</dbReference>
<evidence type="ECO:0000313" key="8">
    <source>
        <dbReference type="Proteomes" id="UP000184518"/>
    </source>
</evidence>
<keyword evidence="2" id="KW-0663">Pyridoxal phosphate</keyword>
<name>A0A1M5G6P7_9FLAO</name>
<protein>
    <submittedName>
        <fullName evidence="7">Transcriptional regulator, GntR family</fullName>
    </submittedName>
</protein>
<organism evidence="7 8">
    <name type="scientific">Chryseobacterium arachidis</name>
    <dbReference type="NCBI Taxonomy" id="1416778"/>
    <lineage>
        <taxon>Bacteria</taxon>
        <taxon>Pseudomonadati</taxon>
        <taxon>Bacteroidota</taxon>
        <taxon>Flavobacteriia</taxon>
        <taxon>Flavobacteriales</taxon>
        <taxon>Weeksellaceae</taxon>
        <taxon>Chryseobacterium group</taxon>
        <taxon>Chryseobacterium</taxon>
    </lineage>
</organism>
<evidence type="ECO:0000313" key="7">
    <source>
        <dbReference type="EMBL" id="SHF99457.1"/>
    </source>
</evidence>